<comment type="caution">
    <text evidence="6">The sequence shown here is derived from an EMBL/GenBank/DDBJ whole genome shotgun (WGS) entry which is preliminary data.</text>
</comment>
<accession>A0A495K858</accession>
<keyword evidence="3 4" id="KW-0443">Lipid metabolism</keyword>
<dbReference type="EMBL" id="RBKV01000001">
    <property type="protein sequence ID" value="RKR97477.1"/>
    <property type="molecule type" value="Genomic_DNA"/>
</dbReference>
<feature type="short sequence motif" description="GXGXXG" evidence="4">
    <location>
        <begin position="10"/>
        <end position="15"/>
    </location>
</feature>
<feature type="short sequence motif" description="DGA/G" evidence="4">
    <location>
        <begin position="190"/>
        <end position="192"/>
    </location>
</feature>
<dbReference type="SUPFAM" id="SSF52151">
    <property type="entry name" value="FabD/lysophospholipase-like"/>
    <property type="match status" value="1"/>
</dbReference>
<name>A0A495K858_WILMA</name>
<feature type="domain" description="PNPLA" evidence="5">
    <location>
        <begin position="6"/>
        <end position="205"/>
    </location>
</feature>
<sequence>MAERGLVLGGGGIAGIAWELGFLMGVKYTSKPVWQALLDSDVIIGTSAGSTVAAQISSGTPLEALYERQLGDATEEISPQFDPEELGAVYAGVLNSGSSSVRELLQGIGEMAARAETVSVQARRSVIESRLPSHHWPERELKITAIDIGSGEMVVFDRHSGVDFVDAVAASCAVPGIWPPVPIGARRFMDGGVASSANISLAQVCRRVVVLAPTREPGGNLLGGDLAAEAATLPDSLVHIAFADDASVEAFGVNPLDPSTRRASAIAGRAQGVEGASGLAGFLVVAEA</sequence>
<dbReference type="PROSITE" id="PS51635">
    <property type="entry name" value="PNPLA"/>
    <property type="match status" value="1"/>
</dbReference>
<dbReference type="InterPro" id="IPR050301">
    <property type="entry name" value="NTE"/>
</dbReference>
<evidence type="ECO:0000256" key="4">
    <source>
        <dbReference type="PROSITE-ProRule" id="PRU01161"/>
    </source>
</evidence>
<keyword evidence="1 4" id="KW-0378">Hydrolase</keyword>
<proteinExistence type="predicted"/>
<evidence type="ECO:0000313" key="7">
    <source>
        <dbReference type="Proteomes" id="UP000274762"/>
    </source>
</evidence>
<gene>
    <name evidence="6" type="ORF">DFJ75_4355</name>
</gene>
<dbReference type="GO" id="GO:0016787">
    <property type="term" value="F:hydrolase activity"/>
    <property type="evidence" value="ECO:0007669"/>
    <property type="project" value="UniProtKB-UniRule"/>
</dbReference>
<reference evidence="6 7" key="1">
    <citation type="submission" date="2018-10" db="EMBL/GenBank/DDBJ databases">
        <title>Sequencing the genomes of 1000 actinobacteria strains.</title>
        <authorList>
            <person name="Klenk H.-P."/>
        </authorList>
    </citation>
    <scope>NUCLEOTIDE SEQUENCE [LARGE SCALE GENOMIC DNA]</scope>
    <source>
        <strain evidence="6 7">DSM 44343</strain>
    </source>
</reference>
<feature type="active site" description="Proton acceptor" evidence="4">
    <location>
        <position position="190"/>
    </location>
</feature>
<dbReference type="RefSeq" id="WP_084247947.1">
    <property type="nucleotide sequence ID" value="NZ_CBCRXS010000007.1"/>
</dbReference>
<dbReference type="InterPro" id="IPR016035">
    <property type="entry name" value="Acyl_Trfase/lysoPLipase"/>
</dbReference>
<feature type="active site" description="Nucleophile" evidence="4">
    <location>
        <position position="47"/>
    </location>
</feature>
<dbReference type="Pfam" id="PF01734">
    <property type="entry name" value="Patatin"/>
    <property type="match status" value="1"/>
</dbReference>
<organism evidence="6 7">
    <name type="scientific">Williamsia marianensis</name>
    <dbReference type="NCBI Taxonomy" id="85044"/>
    <lineage>
        <taxon>Bacteria</taxon>
        <taxon>Bacillati</taxon>
        <taxon>Actinomycetota</taxon>
        <taxon>Actinomycetes</taxon>
        <taxon>Mycobacteriales</taxon>
        <taxon>Nocardiaceae</taxon>
        <taxon>Williamsia</taxon>
    </lineage>
</organism>
<evidence type="ECO:0000313" key="6">
    <source>
        <dbReference type="EMBL" id="RKR97477.1"/>
    </source>
</evidence>
<dbReference type="Gene3D" id="3.40.1090.10">
    <property type="entry name" value="Cytosolic phospholipase A2 catalytic domain"/>
    <property type="match status" value="2"/>
</dbReference>
<dbReference type="OrthoDB" id="2339873at2"/>
<keyword evidence="2 4" id="KW-0442">Lipid degradation</keyword>
<evidence type="ECO:0000256" key="3">
    <source>
        <dbReference type="ARBA" id="ARBA00023098"/>
    </source>
</evidence>
<protein>
    <submittedName>
        <fullName evidence="6">NTE family protein</fullName>
    </submittedName>
</protein>
<dbReference type="Proteomes" id="UP000274762">
    <property type="component" value="Unassembled WGS sequence"/>
</dbReference>
<dbReference type="PANTHER" id="PTHR14226">
    <property type="entry name" value="NEUROPATHY TARGET ESTERASE/SWISS CHEESE D.MELANOGASTER"/>
    <property type="match status" value="1"/>
</dbReference>
<dbReference type="AlphaFoldDB" id="A0A495K858"/>
<evidence type="ECO:0000256" key="2">
    <source>
        <dbReference type="ARBA" id="ARBA00022963"/>
    </source>
</evidence>
<dbReference type="InterPro" id="IPR002641">
    <property type="entry name" value="PNPLA_dom"/>
</dbReference>
<evidence type="ECO:0000256" key="1">
    <source>
        <dbReference type="ARBA" id="ARBA00022801"/>
    </source>
</evidence>
<feature type="short sequence motif" description="GXSXG" evidence="4">
    <location>
        <begin position="45"/>
        <end position="49"/>
    </location>
</feature>
<evidence type="ECO:0000259" key="5">
    <source>
        <dbReference type="PROSITE" id="PS51635"/>
    </source>
</evidence>
<dbReference type="GO" id="GO:0016042">
    <property type="term" value="P:lipid catabolic process"/>
    <property type="evidence" value="ECO:0007669"/>
    <property type="project" value="UniProtKB-UniRule"/>
</dbReference>
<dbReference type="PANTHER" id="PTHR14226:SF57">
    <property type="entry name" value="BLR7027 PROTEIN"/>
    <property type="match status" value="1"/>
</dbReference>